<dbReference type="Gene3D" id="3.40.50.720">
    <property type="entry name" value="NAD(P)-binding Rossmann-like Domain"/>
    <property type="match status" value="1"/>
</dbReference>
<sequence length="292" mass="31853">MKMENNERTLVAGSTGSLGLEIVKLLREKNINVRALVLSENESSKVTPYTNDIFIGDASGGAEEIKGLTSGVTTVISALGKSVSLFTPSEDSFFETDYLANKTILEDAVKNGVKRFVYVSIKGADVEKDYSIAKAHKMFENELRASGLDYTILRPVGFFSGLNDLAILAKRKVIPVIGDGTAKTNSIHHKDLAKVVVSYRENGSDIIEVGGPNIYTRMEMAKMIENKIGGQIIKIPTPMAKIGAALPKIFSEGMHDKLDYFTFITTNDMIGEQNGSISFEEYLAGLDLNELP</sequence>
<dbReference type="EMBL" id="CP042476">
    <property type="protein sequence ID" value="QED36213.1"/>
    <property type="molecule type" value="Genomic_DNA"/>
</dbReference>
<dbReference type="CDD" id="cd05243">
    <property type="entry name" value="SDR_a5"/>
    <property type="match status" value="1"/>
</dbReference>
<keyword evidence="3" id="KW-1185">Reference proteome</keyword>
<dbReference type="SUPFAM" id="SSF51735">
    <property type="entry name" value="NAD(P)-binding Rossmann-fold domains"/>
    <property type="match status" value="1"/>
</dbReference>
<organism evidence="2 3">
    <name type="scientific">Antarcticibacterium arcticum</name>
    <dbReference type="NCBI Taxonomy" id="2585771"/>
    <lineage>
        <taxon>Bacteria</taxon>
        <taxon>Pseudomonadati</taxon>
        <taxon>Bacteroidota</taxon>
        <taxon>Flavobacteriia</taxon>
        <taxon>Flavobacteriales</taxon>
        <taxon>Flavobacteriaceae</taxon>
        <taxon>Antarcticibacterium</taxon>
    </lineage>
</organism>
<dbReference type="PANTHER" id="PTHR12126:SF11">
    <property type="entry name" value="NADH DEHYDROGENASE [UBIQUINONE] 1 ALPHA SUBCOMPLEX SUBUNIT 9, MITOCHONDRIAL"/>
    <property type="match status" value="1"/>
</dbReference>
<dbReference type="InterPro" id="IPR051207">
    <property type="entry name" value="ComplexI_NDUFA9_subunit"/>
</dbReference>
<dbReference type="PANTHER" id="PTHR12126">
    <property type="entry name" value="NADH-UBIQUINONE OXIDOREDUCTASE 39 KDA SUBUNIT-RELATED"/>
    <property type="match status" value="1"/>
</dbReference>
<dbReference type="GO" id="GO:0044877">
    <property type="term" value="F:protein-containing complex binding"/>
    <property type="evidence" value="ECO:0007669"/>
    <property type="project" value="TreeGrafter"/>
</dbReference>
<accession>A0A5B8YHY3</accession>
<dbReference type="KEGG" id="anp:FK178_00035"/>
<proteinExistence type="predicted"/>
<reference evidence="2 3" key="1">
    <citation type="submission" date="2019-08" db="EMBL/GenBank/DDBJ databases">
        <title>Antarcticibacterium arcticum sp. nov., a bacterium isolated from marine sediment of the Canadian Beaufort Sea.</title>
        <authorList>
            <person name="Lee Y.M."/>
            <person name="Baek K."/>
            <person name="Lee D.-H."/>
            <person name="Shin S.C."/>
            <person name="Jin Y.K."/>
            <person name="Park Y."/>
        </authorList>
    </citation>
    <scope>NUCLEOTIDE SEQUENCE [LARGE SCALE GENOMIC DNA]</scope>
    <source>
        <strain evidence="2 3">PAMC 28998</strain>
    </source>
</reference>
<dbReference type="RefSeq" id="WP_146829807.1">
    <property type="nucleotide sequence ID" value="NZ_CP042476.1"/>
</dbReference>
<gene>
    <name evidence="2" type="ORF">FK178_00035</name>
</gene>
<evidence type="ECO:0000313" key="2">
    <source>
        <dbReference type="EMBL" id="QED36213.1"/>
    </source>
</evidence>
<protein>
    <submittedName>
        <fullName evidence="2">SDR family oxidoreductase</fullName>
    </submittedName>
</protein>
<dbReference type="InterPro" id="IPR016040">
    <property type="entry name" value="NAD(P)-bd_dom"/>
</dbReference>
<dbReference type="AlphaFoldDB" id="A0A5B8YHY3"/>
<feature type="domain" description="NAD(P)-binding" evidence="1">
    <location>
        <begin position="13"/>
        <end position="198"/>
    </location>
</feature>
<dbReference type="Proteomes" id="UP000321954">
    <property type="component" value="Chromosome"/>
</dbReference>
<dbReference type="InterPro" id="IPR036291">
    <property type="entry name" value="NAD(P)-bd_dom_sf"/>
</dbReference>
<dbReference type="Pfam" id="PF13460">
    <property type="entry name" value="NAD_binding_10"/>
    <property type="match status" value="1"/>
</dbReference>
<dbReference type="OrthoDB" id="9803892at2"/>
<name>A0A5B8YHY3_9FLAO</name>
<evidence type="ECO:0000313" key="3">
    <source>
        <dbReference type="Proteomes" id="UP000321954"/>
    </source>
</evidence>
<evidence type="ECO:0000259" key="1">
    <source>
        <dbReference type="Pfam" id="PF13460"/>
    </source>
</evidence>